<evidence type="ECO:0000313" key="3">
    <source>
        <dbReference type="EMBL" id="KAK7341039.1"/>
    </source>
</evidence>
<sequence>MAHLLASNPNASHKLVCSNLGYGARRGSRSGSYRVGRKRRGGGLVLQCSSSSTTTTTSTASSQLPCVDQDVRLQIENGSSGKLKQQFEYLACEYGWRVRRLFENADEIRKASQVQAEAFHIPVSIFNDLFFQFFQAEVLSGLLYKLKNSPPNRYACLVAEPAKDDPDSAKQLVGVIDVTVLRDQNVLQHLPPEADEYLYVSGIAVSETFRRRKIATALLKACDMLSILWGFEFLALRAYEEDLGARKLYANAGYQVVSRDPPWTSNWIGKKCRVLMIKRTSLTKGFAFLPVSLKAQLSRTQEKLPGKVSHHIQTNPRVSKKDSKY</sequence>
<dbReference type="PROSITE" id="PS51186">
    <property type="entry name" value="GNAT"/>
    <property type="match status" value="1"/>
</dbReference>
<accession>A0AAN9LS01</accession>
<dbReference type="PANTHER" id="PTHR42919:SF20">
    <property type="entry name" value="GCN5-RELATED N-ACETYLTRANSFERASE 10, CHLOROPLASTIC"/>
    <property type="match status" value="1"/>
</dbReference>
<evidence type="ECO:0000256" key="1">
    <source>
        <dbReference type="SAM" id="MobiDB-lite"/>
    </source>
</evidence>
<dbReference type="InterPro" id="IPR016181">
    <property type="entry name" value="Acyl_CoA_acyltransferase"/>
</dbReference>
<evidence type="ECO:0000313" key="4">
    <source>
        <dbReference type="Proteomes" id="UP001374584"/>
    </source>
</evidence>
<dbReference type="Gene3D" id="3.40.630.30">
    <property type="match status" value="1"/>
</dbReference>
<gene>
    <name evidence="3" type="ORF">VNO80_23963</name>
</gene>
<dbReference type="InterPro" id="IPR051556">
    <property type="entry name" value="N-term/lysine_N-AcTrnsfr"/>
</dbReference>
<dbReference type="Proteomes" id="UP001374584">
    <property type="component" value="Unassembled WGS sequence"/>
</dbReference>
<dbReference type="GO" id="GO:0031415">
    <property type="term" value="C:NatA complex"/>
    <property type="evidence" value="ECO:0007669"/>
    <property type="project" value="TreeGrafter"/>
</dbReference>
<dbReference type="GO" id="GO:0008080">
    <property type="term" value="F:N-acetyltransferase activity"/>
    <property type="evidence" value="ECO:0007669"/>
    <property type="project" value="TreeGrafter"/>
</dbReference>
<organism evidence="3 4">
    <name type="scientific">Phaseolus coccineus</name>
    <name type="common">Scarlet runner bean</name>
    <name type="synonym">Phaseolus multiflorus</name>
    <dbReference type="NCBI Taxonomy" id="3886"/>
    <lineage>
        <taxon>Eukaryota</taxon>
        <taxon>Viridiplantae</taxon>
        <taxon>Streptophyta</taxon>
        <taxon>Embryophyta</taxon>
        <taxon>Tracheophyta</taxon>
        <taxon>Spermatophyta</taxon>
        <taxon>Magnoliopsida</taxon>
        <taxon>eudicotyledons</taxon>
        <taxon>Gunneridae</taxon>
        <taxon>Pentapetalae</taxon>
        <taxon>rosids</taxon>
        <taxon>fabids</taxon>
        <taxon>Fabales</taxon>
        <taxon>Fabaceae</taxon>
        <taxon>Papilionoideae</taxon>
        <taxon>50 kb inversion clade</taxon>
        <taxon>NPAAA clade</taxon>
        <taxon>indigoferoid/millettioid clade</taxon>
        <taxon>Phaseoleae</taxon>
        <taxon>Phaseolus</taxon>
    </lineage>
</organism>
<dbReference type="AlphaFoldDB" id="A0AAN9LS01"/>
<dbReference type="Pfam" id="PF00583">
    <property type="entry name" value="Acetyltransf_1"/>
    <property type="match status" value="1"/>
</dbReference>
<keyword evidence="4" id="KW-1185">Reference proteome</keyword>
<dbReference type="CDD" id="cd04301">
    <property type="entry name" value="NAT_SF"/>
    <property type="match status" value="1"/>
</dbReference>
<dbReference type="PANTHER" id="PTHR42919">
    <property type="entry name" value="N-ALPHA-ACETYLTRANSFERASE"/>
    <property type="match status" value="1"/>
</dbReference>
<evidence type="ECO:0000259" key="2">
    <source>
        <dbReference type="PROSITE" id="PS51186"/>
    </source>
</evidence>
<name>A0AAN9LS01_PHACN</name>
<protein>
    <recommendedName>
        <fullName evidence="2">N-acetyltransferase domain-containing protein</fullName>
    </recommendedName>
</protein>
<dbReference type="InterPro" id="IPR000182">
    <property type="entry name" value="GNAT_dom"/>
</dbReference>
<dbReference type="SUPFAM" id="SSF55729">
    <property type="entry name" value="Acyl-CoA N-acyltransferases (Nat)"/>
    <property type="match status" value="1"/>
</dbReference>
<dbReference type="EMBL" id="JAYMYR010000009">
    <property type="protein sequence ID" value="KAK7341039.1"/>
    <property type="molecule type" value="Genomic_DNA"/>
</dbReference>
<dbReference type="GO" id="GO:0007064">
    <property type="term" value="P:mitotic sister chromatid cohesion"/>
    <property type="evidence" value="ECO:0007669"/>
    <property type="project" value="TreeGrafter"/>
</dbReference>
<comment type="caution">
    <text evidence="3">The sequence shown here is derived from an EMBL/GenBank/DDBJ whole genome shotgun (WGS) entry which is preliminary data.</text>
</comment>
<feature type="domain" description="N-acetyltransferase" evidence="2">
    <location>
        <begin position="106"/>
        <end position="281"/>
    </location>
</feature>
<dbReference type="FunFam" id="3.40.630.30:FF:000097">
    <property type="entry name" value="Histone acetyltransferase HPA2 and related acetyltransferases"/>
    <property type="match status" value="1"/>
</dbReference>
<reference evidence="3 4" key="1">
    <citation type="submission" date="2024-01" db="EMBL/GenBank/DDBJ databases">
        <title>The genomes of 5 underutilized Papilionoideae crops provide insights into root nodulation and disease resistanc.</title>
        <authorList>
            <person name="Jiang F."/>
        </authorList>
    </citation>
    <scope>NUCLEOTIDE SEQUENCE [LARGE SCALE GENOMIC DNA]</scope>
    <source>
        <strain evidence="3">JINMINGXINNONG_FW02</strain>
        <tissue evidence="3">Leaves</tissue>
    </source>
</reference>
<feature type="region of interest" description="Disordered" evidence="1">
    <location>
        <begin position="302"/>
        <end position="325"/>
    </location>
</feature>
<proteinExistence type="predicted"/>